<name>A0A3Q3VNF8_MOLML</name>
<evidence type="ECO:0000313" key="1">
    <source>
        <dbReference type="Ensembl" id="ENSMMOP00000002273.1"/>
    </source>
</evidence>
<dbReference type="Proteomes" id="UP000261620">
    <property type="component" value="Unplaced"/>
</dbReference>
<accession>A0A3Q3VNF8</accession>
<dbReference type="Ensembl" id="ENSMMOT00000002293.1">
    <property type="protein sequence ID" value="ENSMMOP00000002253.1"/>
    <property type="gene ID" value="ENSMMOG00000001853.1"/>
</dbReference>
<organism evidence="1 2">
    <name type="scientific">Mola mola</name>
    <name type="common">Ocean sunfish</name>
    <name type="synonym">Tetraodon mola</name>
    <dbReference type="NCBI Taxonomy" id="94237"/>
    <lineage>
        <taxon>Eukaryota</taxon>
        <taxon>Metazoa</taxon>
        <taxon>Chordata</taxon>
        <taxon>Craniata</taxon>
        <taxon>Vertebrata</taxon>
        <taxon>Euteleostomi</taxon>
        <taxon>Actinopterygii</taxon>
        <taxon>Neopterygii</taxon>
        <taxon>Teleostei</taxon>
        <taxon>Neoteleostei</taxon>
        <taxon>Acanthomorphata</taxon>
        <taxon>Eupercaria</taxon>
        <taxon>Tetraodontiformes</taxon>
        <taxon>Molidae</taxon>
        <taxon>Mola</taxon>
    </lineage>
</organism>
<protein>
    <submittedName>
        <fullName evidence="1">Uncharacterized protein</fullName>
    </submittedName>
</protein>
<dbReference type="AlphaFoldDB" id="A0A3Q3VNF8"/>
<proteinExistence type="predicted"/>
<dbReference type="Ensembl" id="ENSMMOT00000002313.1">
    <property type="protein sequence ID" value="ENSMMOP00000002273.1"/>
    <property type="gene ID" value="ENSMMOG00000001863.1"/>
</dbReference>
<reference evidence="1" key="1">
    <citation type="submission" date="2025-05" db="UniProtKB">
        <authorList>
            <consortium name="Ensembl"/>
        </authorList>
    </citation>
    <scope>IDENTIFICATION</scope>
</reference>
<keyword evidence="2" id="KW-1185">Reference proteome</keyword>
<sequence length="53" mass="5608">MSKTLIMTCDVPDLGGLPPSTAVTVRCITGCFSRSSVFCNNNSIFPLSIVLSL</sequence>
<dbReference type="OMA" id="PLKPFAW"/>
<evidence type="ECO:0000313" key="2">
    <source>
        <dbReference type="Proteomes" id="UP000261620"/>
    </source>
</evidence>